<dbReference type="PANTHER" id="PTHR42852">
    <property type="entry name" value="THIOL:DISULFIDE INTERCHANGE PROTEIN DSBE"/>
    <property type="match status" value="1"/>
</dbReference>
<proteinExistence type="predicted"/>
<dbReference type="PROSITE" id="PS51352">
    <property type="entry name" value="THIOREDOXIN_2"/>
    <property type="match status" value="1"/>
</dbReference>
<dbReference type="GO" id="GO:0017004">
    <property type="term" value="P:cytochrome complex assembly"/>
    <property type="evidence" value="ECO:0007669"/>
    <property type="project" value="UniProtKB-KW"/>
</dbReference>
<dbReference type="InterPro" id="IPR036249">
    <property type="entry name" value="Thioredoxin-like_sf"/>
</dbReference>
<feature type="domain" description="Thioredoxin" evidence="5">
    <location>
        <begin position="35"/>
        <end position="173"/>
    </location>
</feature>
<comment type="subcellular location">
    <subcellularLocation>
        <location evidence="1">Cell envelope</location>
    </subcellularLocation>
</comment>
<dbReference type="GO" id="GO:0030313">
    <property type="term" value="C:cell envelope"/>
    <property type="evidence" value="ECO:0007669"/>
    <property type="project" value="UniProtKB-SubCell"/>
</dbReference>
<dbReference type="Proteomes" id="UP000584663">
    <property type="component" value="Unassembled WGS sequence"/>
</dbReference>
<dbReference type="PANTHER" id="PTHR42852:SF6">
    <property type="entry name" value="THIOL:DISULFIDE INTERCHANGE PROTEIN DSBE"/>
    <property type="match status" value="1"/>
</dbReference>
<dbReference type="Gene3D" id="3.40.30.10">
    <property type="entry name" value="Glutaredoxin"/>
    <property type="match status" value="1"/>
</dbReference>
<dbReference type="GO" id="GO:0016491">
    <property type="term" value="F:oxidoreductase activity"/>
    <property type="evidence" value="ECO:0007669"/>
    <property type="project" value="InterPro"/>
</dbReference>
<organism evidence="7 9">
    <name type="scientific">Sphingomonas yabuuchiae</name>
    <dbReference type="NCBI Taxonomy" id="172044"/>
    <lineage>
        <taxon>Bacteria</taxon>
        <taxon>Pseudomonadati</taxon>
        <taxon>Pseudomonadota</taxon>
        <taxon>Alphaproteobacteria</taxon>
        <taxon>Sphingomonadales</taxon>
        <taxon>Sphingomonadaceae</taxon>
        <taxon>Sphingomonas</taxon>
    </lineage>
</organism>
<keyword evidence="3" id="KW-1015">Disulfide bond</keyword>
<dbReference type="EMBL" id="JACHNX010000005">
    <property type="protein sequence ID" value="MBB4609447.1"/>
    <property type="molecule type" value="Genomic_DNA"/>
</dbReference>
<dbReference type="RefSeq" id="WP_184105413.1">
    <property type="nucleotide sequence ID" value="NZ_JACHNX010000005.1"/>
</dbReference>
<keyword evidence="8" id="KW-1185">Reference proteome</keyword>
<dbReference type="InterPro" id="IPR050553">
    <property type="entry name" value="Thioredoxin_ResA/DsbE_sf"/>
</dbReference>
<evidence type="ECO:0000256" key="4">
    <source>
        <dbReference type="ARBA" id="ARBA00023284"/>
    </source>
</evidence>
<gene>
    <name evidence="6" type="ORF">GGQ89_001666</name>
    <name evidence="7" type="ORF">JYA60_18925</name>
</gene>
<keyword evidence="2" id="KW-0201">Cytochrome c-type biogenesis</keyword>
<evidence type="ECO:0000256" key="1">
    <source>
        <dbReference type="ARBA" id="ARBA00004196"/>
    </source>
</evidence>
<accession>A0AA41A2C5</accession>
<comment type="caution">
    <text evidence="7">The sequence shown here is derived from an EMBL/GenBank/DDBJ whole genome shotgun (WGS) entry which is preliminary data.</text>
</comment>
<keyword evidence="4" id="KW-0676">Redox-active center</keyword>
<dbReference type="AlphaFoldDB" id="A0AA41A2C5"/>
<sequence>MKRALIWLPLGLFGVFFAVVAAGLMRPADTTVRSTLVDKPLPVFKLEPMVPGKPGLASGDFKGGKPRLLNVFASWCIPCIAEAPQLMALKARGVPIDAIAIHDKGPAIAAFLRRNGDPYAAIGDDSRSRVQMALGSSGVPETFLIDGRGRIVRQYIGDIRADQVDQIVRDVAAAGAAAR</sequence>
<dbReference type="SUPFAM" id="SSF52833">
    <property type="entry name" value="Thioredoxin-like"/>
    <property type="match status" value="1"/>
</dbReference>
<protein>
    <submittedName>
        <fullName evidence="6">Cytochrome c biogenesis protein CcmG/thiol:disulfide interchange protein DsbE</fullName>
    </submittedName>
    <submittedName>
        <fullName evidence="7">Redoxin family protein</fullName>
    </submittedName>
</protein>
<evidence type="ECO:0000313" key="9">
    <source>
        <dbReference type="Proteomes" id="UP000704529"/>
    </source>
</evidence>
<name>A0AA41A2C5_9SPHN</name>
<evidence type="ECO:0000313" key="7">
    <source>
        <dbReference type="EMBL" id="MBN3560299.1"/>
    </source>
</evidence>
<dbReference type="InterPro" id="IPR013740">
    <property type="entry name" value="Redoxin"/>
</dbReference>
<dbReference type="EMBL" id="JAFHKU010000135">
    <property type="protein sequence ID" value="MBN3560299.1"/>
    <property type="molecule type" value="Genomic_DNA"/>
</dbReference>
<dbReference type="Proteomes" id="UP000704529">
    <property type="component" value="Unassembled WGS sequence"/>
</dbReference>
<reference evidence="7" key="2">
    <citation type="submission" date="2021-01" db="EMBL/GenBank/DDBJ databases">
        <title>Genome Sequencing of Type Strains.</title>
        <authorList>
            <person name="Lemaire J.F."/>
            <person name="Inderbitzin P."/>
            <person name="Collins S.B."/>
            <person name="Wespe N."/>
            <person name="Knight-Connoni V."/>
        </authorList>
    </citation>
    <scope>NUCLEOTIDE SEQUENCE</scope>
    <source>
        <strain evidence="7">DSM 14562</strain>
    </source>
</reference>
<evidence type="ECO:0000256" key="3">
    <source>
        <dbReference type="ARBA" id="ARBA00023157"/>
    </source>
</evidence>
<evidence type="ECO:0000256" key="2">
    <source>
        <dbReference type="ARBA" id="ARBA00022748"/>
    </source>
</evidence>
<dbReference type="InterPro" id="IPR013766">
    <property type="entry name" value="Thioredoxin_domain"/>
</dbReference>
<dbReference type="Pfam" id="PF08534">
    <property type="entry name" value="Redoxin"/>
    <property type="match status" value="1"/>
</dbReference>
<evidence type="ECO:0000313" key="8">
    <source>
        <dbReference type="Proteomes" id="UP000584663"/>
    </source>
</evidence>
<reference evidence="6 8" key="1">
    <citation type="submission" date="2020-08" db="EMBL/GenBank/DDBJ databases">
        <title>Genomic Encyclopedia of Type Strains, Phase IV (KMG-IV): sequencing the most valuable type-strain genomes for metagenomic binning, comparative biology and taxonomic classification.</title>
        <authorList>
            <person name="Goeker M."/>
        </authorList>
    </citation>
    <scope>NUCLEOTIDE SEQUENCE [LARGE SCALE GENOMIC DNA]</scope>
    <source>
        <strain evidence="6 8">DSM 14562</strain>
    </source>
</reference>
<evidence type="ECO:0000259" key="5">
    <source>
        <dbReference type="PROSITE" id="PS51352"/>
    </source>
</evidence>
<evidence type="ECO:0000313" key="6">
    <source>
        <dbReference type="EMBL" id="MBB4609447.1"/>
    </source>
</evidence>